<proteinExistence type="inferred from homology"/>
<accession>A0AA39WXS9</accession>
<protein>
    <recommendedName>
        <fullName evidence="2">DNA repair protein rad9</fullName>
    </recommendedName>
</protein>
<dbReference type="AlphaFoldDB" id="A0AA39WXS9"/>
<dbReference type="SUPFAM" id="SSF55979">
    <property type="entry name" value="DNA clamp"/>
    <property type="match status" value="1"/>
</dbReference>
<reference evidence="4" key="1">
    <citation type="submission" date="2023-06" db="EMBL/GenBank/DDBJ databases">
        <title>Genome-scale phylogeny and comparative genomics of the fungal order Sordariales.</title>
        <authorList>
            <consortium name="Lawrence Berkeley National Laboratory"/>
            <person name="Hensen N."/>
            <person name="Bonometti L."/>
            <person name="Westerberg I."/>
            <person name="Brannstrom I.O."/>
            <person name="Guillou S."/>
            <person name="Cros-Aarteil S."/>
            <person name="Calhoun S."/>
            <person name="Haridas S."/>
            <person name="Kuo A."/>
            <person name="Mondo S."/>
            <person name="Pangilinan J."/>
            <person name="Riley R."/>
            <person name="Labutti K."/>
            <person name="Andreopoulos B."/>
            <person name="Lipzen A."/>
            <person name="Chen C."/>
            <person name="Yanf M."/>
            <person name="Daum C."/>
            <person name="Ng V."/>
            <person name="Clum A."/>
            <person name="Steindorff A."/>
            <person name="Ohm R."/>
            <person name="Martin F."/>
            <person name="Silar P."/>
            <person name="Natvig D."/>
            <person name="Lalanne C."/>
            <person name="Gautier V."/>
            <person name="Ament-Velasquez S.L."/>
            <person name="Kruys A."/>
            <person name="Hutchinson M.I."/>
            <person name="Powell A.J."/>
            <person name="Barry K."/>
            <person name="Miller A.N."/>
            <person name="Grigoriev I.V."/>
            <person name="Debuchy R."/>
            <person name="Gladieux P."/>
            <person name="Thoren M.H."/>
            <person name="Johannesson H."/>
        </authorList>
    </citation>
    <scope>NUCLEOTIDE SEQUENCE</scope>
    <source>
        <strain evidence="4">CBS 606.72</strain>
    </source>
</reference>
<dbReference type="PANTHER" id="PTHR15237">
    <property type="entry name" value="DNA REPAIR PROTEIN RAD9"/>
    <property type="match status" value="1"/>
</dbReference>
<dbReference type="EMBL" id="JAULSU010000003">
    <property type="protein sequence ID" value="KAK0623501.1"/>
    <property type="molecule type" value="Genomic_DNA"/>
</dbReference>
<dbReference type="Proteomes" id="UP001175000">
    <property type="component" value="Unassembled WGS sequence"/>
</dbReference>
<dbReference type="GO" id="GO:0000076">
    <property type="term" value="P:DNA replication checkpoint signaling"/>
    <property type="evidence" value="ECO:0007669"/>
    <property type="project" value="TreeGrafter"/>
</dbReference>
<gene>
    <name evidence="4" type="ORF">B0T14DRAFT_180281</name>
</gene>
<feature type="compositionally biased region" description="Polar residues" evidence="3">
    <location>
        <begin position="423"/>
        <end position="450"/>
    </location>
</feature>
<evidence type="ECO:0000313" key="5">
    <source>
        <dbReference type="Proteomes" id="UP001175000"/>
    </source>
</evidence>
<dbReference type="PIRSF" id="PIRSF009303">
    <property type="entry name" value="Cell_cycle_RAD9"/>
    <property type="match status" value="1"/>
</dbReference>
<dbReference type="Pfam" id="PF04139">
    <property type="entry name" value="Rad9"/>
    <property type="match status" value="1"/>
</dbReference>
<keyword evidence="5" id="KW-1185">Reference proteome</keyword>
<name>A0AA39WXS9_9PEZI</name>
<dbReference type="InterPro" id="IPR007268">
    <property type="entry name" value="Rad9/Ddc1"/>
</dbReference>
<evidence type="ECO:0000256" key="1">
    <source>
        <dbReference type="ARBA" id="ARBA00008494"/>
    </source>
</evidence>
<feature type="compositionally biased region" description="Acidic residues" evidence="3">
    <location>
        <begin position="399"/>
        <end position="416"/>
    </location>
</feature>
<evidence type="ECO:0000256" key="2">
    <source>
        <dbReference type="PIRNR" id="PIRNR009303"/>
    </source>
</evidence>
<organism evidence="4 5">
    <name type="scientific">Immersiella caudata</name>
    <dbReference type="NCBI Taxonomy" id="314043"/>
    <lineage>
        <taxon>Eukaryota</taxon>
        <taxon>Fungi</taxon>
        <taxon>Dikarya</taxon>
        <taxon>Ascomycota</taxon>
        <taxon>Pezizomycotina</taxon>
        <taxon>Sordariomycetes</taxon>
        <taxon>Sordariomycetidae</taxon>
        <taxon>Sordariales</taxon>
        <taxon>Lasiosphaeriaceae</taxon>
        <taxon>Immersiella</taxon>
    </lineage>
</organism>
<dbReference type="Gene3D" id="3.70.10.10">
    <property type="match status" value="1"/>
</dbReference>
<sequence length="475" mass="52972">MVLGFTLSEEGVAILHDALACMFKFSDDVCLEAKKDKLILTTLNISKSAYICFTFAASRFFSRYHFEGNSQYRDRFFCQLYVRSLLSVFRARQCGGESTGRESVIERCEVAIEDGPGKKSRLIARVTCRNGITASHSLAFEPKTPTHAKFDKTEATNHWAISSRTLRQLMDHFGPGIELLDINTDDDTRVVNFTCFTEKVQRRGANSNEAVLKKPLHTNIAVEMDEFDDVQVEDKLHIIISVKDFRAILQHAQMISGDLTACYSSPGRPMKLSYNSDGVLCEFILMTVGEEDAISQKHKTGRANSAVANAGRQELDSGARRASSVVNESQARNTQAKAPAKVQTKTQAQPQAQGSPRNSAAQQKTPPRPRQPGFDIRPQPNPPASARSTRSDSLFVGQVDDDQQWEPLDEEEEEEAQNDRLEWNSNNEPKPSTLRISSYANPTIQTNASEPDQPMSGLEPTQRLSQVRRFGLFSS</sequence>
<dbReference type="GO" id="GO:0031573">
    <property type="term" value="P:mitotic intra-S DNA damage checkpoint signaling"/>
    <property type="evidence" value="ECO:0007669"/>
    <property type="project" value="TreeGrafter"/>
</dbReference>
<feature type="compositionally biased region" description="Polar residues" evidence="3">
    <location>
        <begin position="343"/>
        <end position="365"/>
    </location>
</feature>
<evidence type="ECO:0000256" key="3">
    <source>
        <dbReference type="SAM" id="MobiDB-lite"/>
    </source>
</evidence>
<keyword evidence="2" id="KW-0227">DNA damage</keyword>
<dbReference type="GO" id="GO:0030896">
    <property type="term" value="C:checkpoint clamp complex"/>
    <property type="evidence" value="ECO:0007669"/>
    <property type="project" value="UniProtKB-UniRule"/>
</dbReference>
<comment type="function">
    <text evidence="2">Acts in DNA repair and mutagenesis. Involved in promoting resistance to ionizing radiation and UV light, as well as regulating cell cycle progression after irradiation.</text>
</comment>
<dbReference type="GO" id="GO:0071479">
    <property type="term" value="P:cellular response to ionizing radiation"/>
    <property type="evidence" value="ECO:0007669"/>
    <property type="project" value="TreeGrafter"/>
</dbReference>
<dbReference type="PANTHER" id="PTHR15237:SF0">
    <property type="entry name" value="CELL CYCLE CHECKPOINT CONTROL PROTEIN"/>
    <property type="match status" value="1"/>
</dbReference>
<feature type="region of interest" description="Disordered" evidence="3">
    <location>
        <begin position="296"/>
        <end position="475"/>
    </location>
</feature>
<dbReference type="InterPro" id="IPR026584">
    <property type="entry name" value="Rad9"/>
</dbReference>
<comment type="caution">
    <text evidence="4">The sequence shown here is derived from an EMBL/GenBank/DDBJ whole genome shotgun (WGS) entry which is preliminary data.</text>
</comment>
<dbReference type="GO" id="GO:0006281">
    <property type="term" value="P:DNA repair"/>
    <property type="evidence" value="ECO:0007669"/>
    <property type="project" value="UniProtKB-UniRule"/>
</dbReference>
<dbReference type="InterPro" id="IPR046938">
    <property type="entry name" value="DNA_clamp_sf"/>
</dbReference>
<feature type="compositionally biased region" description="Polar residues" evidence="3">
    <location>
        <begin position="324"/>
        <end position="336"/>
    </location>
</feature>
<comment type="similarity">
    <text evidence="1 2">Belongs to the rad9 family.</text>
</comment>
<evidence type="ECO:0000313" key="4">
    <source>
        <dbReference type="EMBL" id="KAK0623501.1"/>
    </source>
</evidence>